<name>A0A1J4K8K3_9EUKA</name>
<protein>
    <recommendedName>
        <fullName evidence="1">Vps16 N-terminal domain-containing protein</fullName>
    </recommendedName>
</protein>
<accession>A0A1J4K8K3</accession>
<dbReference type="EMBL" id="MLAK01000688">
    <property type="protein sequence ID" value="OHT07735.1"/>
    <property type="molecule type" value="Genomic_DNA"/>
</dbReference>
<dbReference type="GO" id="GO:0006886">
    <property type="term" value="P:intracellular protein transport"/>
    <property type="evidence" value="ECO:0007669"/>
    <property type="project" value="InterPro"/>
</dbReference>
<proteinExistence type="predicted"/>
<gene>
    <name evidence="2" type="ORF">TRFO_24014</name>
</gene>
<dbReference type="GO" id="GO:0016197">
    <property type="term" value="P:endosomal transport"/>
    <property type="evidence" value="ECO:0007669"/>
    <property type="project" value="TreeGrafter"/>
</dbReference>
<dbReference type="PANTHER" id="PTHR12811">
    <property type="entry name" value="VACUOLAR PROTEIN SORTING VPS16"/>
    <property type="match status" value="1"/>
</dbReference>
<dbReference type="RefSeq" id="XP_068360871.1">
    <property type="nucleotide sequence ID" value="XM_068503504.1"/>
</dbReference>
<dbReference type="VEuPathDB" id="TrichDB:TRFO_24014"/>
<evidence type="ECO:0000313" key="3">
    <source>
        <dbReference type="Proteomes" id="UP000179807"/>
    </source>
</evidence>
<dbReference type="PANTHER" id="PTHR12811:SF0">
    <property type="entry name" value="VACUOLAR PROTEIN SORTING-ASSOCIATED PROTEIN 16 HOMOLOG"/>
    <property type="match status" value="1"/>
</dbReference>
<dbReference type="GO" id="GO:0003779">
    <property type="term" value="F:actin binding"/>
    <property type="evidence" value="ECO:0007669"/>
    <property type="project" value="TreeGrafter"/>
</dbReference>
<dbReference type="GeneID" id="94838208"/>
<sequence>MDQLTGPSKISYNVFSDLLSDWNMSQLDIYSWKKIWDLDHQADVQDGKKYYAGGTYGSTIAVHIPKYRKNCNKNSVSIYDMKYNLIHKYVVNSYCDRIFFYVTSSDHLIVLTNKGNLLTYFCGSQISNIRVCNKEIIAADFWENGLVYMTEDEIYYASSFSNPELLTKTPEKYIGLSDFQVIPPEYTDDNLPIIFMSDYSTELIVVQKDSFFKMEMGKTISGFAFSRDYLYAAFMCIDTLVITTISLDETLFYLEIKDMDDFIQICWLENVAPVIAFKNDIAIIGAIMNDDGQTTFGDLIFVDQLKNSFDGRTRLFPSEDSILVLSDEVLFKLSRVSDELHKVSGNYPVYSIARLIDAYDKRSSSKLLQLKAENLLDDAIYECLKAATEVESIEQQRLFLLSAMFGRSYSSTVDISEFSKVTQTLRICNAFYLDLNTIFTPSEREKISTHDILMRCCNRGKFSMAIEMADYLHADKIPIMTEWCCSMANVIENDENAFTIISKKKNEYFDSNAIAIALRSRGRLELAKKVADDEKSPARVVHFYVLCELWKAAFDAAVKSSDMSLFIDVLNEALRSNCQEKLISRALFHDSISASTFSKLAVDSKNPKIANLFQTMPTTTHTIEIVVRNYIKEYYQIWSLEKFLTMKATVKLMISKYNLPWVASVYYSLKHMNHVFRAEDHLSKEKGDRKYMYQTFNKVFDTLVENNDLTYAMNIVKETQSNEKRYMVKIGQIFAKKGLKTKFFQLGDLTYKDYWSQYILMCYFTWGKETTIDFINTIKNPKKSVEFKNMIDQNDFPNNLFNAKSSVKMFSSKIF</sequence>
<organism evidence="2 3">
    <name type="scientific">Tritrichomonas foetus</name>
    <dbReference type="NCBI Taxonomy" id="1144522"/>
    <lineage>
        <taxon>Eukaryota</taxon>
        <taxon>Metamonada</taxon>
        <taxon>Parabasalia</taxon>
        <taxon>Tritrichomonadida</taxon>
        <taxon>Tritrichomonadidae</taxon>
        <taxon>Tritrichomonas</taxon>
    </lineage>
</organism>
<dbReference type="Pfam" id="PF04841">
    <property type="entry name" value="Vps16_N"/>
    <property type="match status" value="1"/>
</dbReference>
<evidence type="ECO:0000313" key="2">
    <source>
        <dbReference type="EMBL" id="OHT07735.1"/>
    </source>
</evidence>
<evidence type="ECO:0000259" key="1">
    <source>
        <dbReference type="Pfam" id="PF04841"/>
    </source>
</evidence>
<feature type="domain" description="Vps16 N-terminal" evidence="1">
    <location>
        <begin position="20"/>
        <end position="409"/>
    </location>
</feature>
<dbReference type="GO" id="GO:0030897">
    <property type="term" value="C:HOPS complex"/>
    <property type="evidence" value="ECO:0007669"/>
    <property type="project" value="TreeGrafter"/>
</dbReference>
<dbReference type="AlphaFoldDB" id="A0A1J4K8K3"/>
<dbReference type="OrthoDB" id="1792at2759"/>
<dbReference type="InterPro" id="IPR006926">
    <property type="entry name" value="Vps16_N"/>
</dbReference>
<dbReference type="GO" id="GO:0005768">
    <property type="term" value="C:endosome"/>
    <property type="evidence" value="ECO:0007669"/>
    <property type="project" value="TreeGrafter"/>
</dbReference>
<dbReference type="Proteomes" id="UP000179807">
    <property type="component" value="Unassembled WGS sequence"/>
</dbReference>
<reference evidence="2" key="1">
    <citation type="submission" date="2016-10" db="EMBL/GenBank/DDBJ databases">
        <authorList>
            <person name="Benchimol M."/>
            <person name="Almeida L.G."/>
            <person name="Vasconcelos A.T."/>
            <person name="Perreira-Neves A."/>
            <person name="Rosa I.A."/>
            <person name="Tasca T."/>
            <person name="Bogo M.R."/>
            <person name="de Souza W."/>
        </authorList>
    </citation>
    <scope>NUCLEOTIDE SEQUENCE [LARGE SCALE GENOMIC DNA]</scope>
    <source>
        <strain evidence="2">K</strain>
    </source>
</reference>
<comment type="caution">
    <text evidence="2">The sequence shown here is derived from an EMBL/GenBank/DDBJ whole genome shotgun (WGS) entry which is preliminary data.</text>
</comment>
<keyword evidence="3" id="KW-1185">Reference proteome</keyword>
<dbReference type="GO" id="GO:0042144">
    <property type="term" value="P:vacuole fusion, non-autophagic"/>
    <property type="evidence" value="ECO:0007669"/>
    <property type="project" value="TreeGrafter"/>
</dbReference>
<dbReference type="GO" id="GO:0005765">
    <property type="term" value="C:lysosomal membrane"/>
    <property type="evidence" value="ECO:0007669"/>
    <property type="project" value="TreeGrafter"/>
</dbReference>
<dbReference type="InterPro" id="IPR016534">
    <property type="entry name" value="VPS16"/>
</dbReference>